<protein>
    <submittedName>
        <fullName evidence="1">Uncharacterized protein</fullName>
    </submittedName>
</protein>
<dbReference type="RefSeq" id="WP_344427629.1">
    <property type="nucleotide sequence ID" value="NZ_BAAAQK010000029.1"/>
</dbReference>
<sequence length="613" mass="63261">MLDLGRAAASEPDGDDLLGFVERLAEQADPASLATIRDRIEAAAPPAGLRLLAEALADAAADPDPAETGVPQQRAVPSPVPEAVAGALREGAFVVLEGADTAEVAAVAEGLAAEGLRVVVTAADAARLDELAAPALLPSPLTAAEQRELRLLLATATPARRARAGQDIPPPLALPPSTEVRALCERAAGTPAPDAALLDVVLARLDEGRLASLAAVAAEVREALAALSRPWQWRLLDGLVLLLKRAAVDSLLADSAQALAVADRSRDLPSVTVGGPLPGWAEDALEEYLAYLDGGGRSRRRFRSAVQRDVEPVLEVLRVGGEVPRDSTAVLAALRHLELARRLTSVDRGCRILGIPTPDDVGDLRALVGGLTEIDAAATAVAQLRHDVLFLHAGSPISVPDLRTAREIADTVAVVAAKGTAAEAVRRLDEITAGLVSDGPVDAYAPEHEAVVAALRSRDGEAYAAAVGGLVAARREQEDQLRCDELLLRLAAGDPAQAEAWEAGEPGSVRVAALDTVLDPLPAADLVDVVVLLGAEELGVERLLVAAAAPRLVAVSGRGARPATGVATLLGVLEQAAAPVIRSGRAVPRTPARVVALPAARRPEVVSRQQAGA</sequence>
<proteinExistence type="predicted"/>
<gene>
    <name evidence="1" type="ORF">GCM10009836_70700</name>
</gene>
<evidence type="ECO:0000313" key="2">
    <source>
        <dbReference type="Proteomes" id="UP001500449"/>
    </source>
</evidence>
<keyword evidence="2" id="KW-1185">Reference proteome</keyword>
<accession>A0ABN2NP94</accession>
<dbReference type="EMBL" id="BAAAQK010000029">
    <property type="protein sequence ID" value="GAA1879203.1"/>
    <property type="molecule type" value="Genomic_DNA"/>
</dbReference>
<evidence type="ECO:0000313" key="1">
    <source>
        <dbReference type="EMBL" id="GAA1879203.1"/>
    </source>
</evidence>
<name>A0ABN2NP94_9PSEU</name>
<comment type="caution">
    <text evidence="1">The sequence shown here is derived from an EMBL/GenBank/DDBJ whole genome shotgun (WGS) entry which is preliminary data.</text>
</comment>
<organism evidence="1 2">
    <name type="scientific">Pseudonocardia ailaonensis</name>
    <dbReference type="NCBI Taxonomy" id="367279"/>
    <lineage>
        <taxon>Bacteria</taxon>
        <taxon>Bacillati</taxon>
        <taxon>Actinomycetota</taxon>
        <taxon>Actinomycetes</taxon>
        <taxon>Pseudonocardiales</taxon>
        <taxon>Pseudonocardiaceae</taxon>
        <taxon>Pseudonocardia</taxon>
    </lineage>
</organism>
<dbReference type="Proteomes" id="UP001500449">
    <property type="component" value="Unassembled WGS sequence"/>
</dbReference>
<reference evidence="1 2" key="1">
    <citation type="journal article" date="2019" name="Int. J. Syst. Evol. Microbiol.">
        <title>The Global Catalogue of Microorganisms (GCM) 10K type strain sequencing project: providing services to taxonomists for standard genome sequencing and annotation.</title>
        <authorList>
            <consortium name="The Broad Institute Genomics Platform"/>
            <consortium name="The Broad Institute Genome Sequencing Center for Infectious Disease"/>
            <person name="Wu L."/>
            <person name="Ma J."/>
        </authorList>
    </citation>
    <scope>NUCLEOTIDE SEQUENCE [LARGE SCALE GENOMIC DNA]</scope>
    <source>
        <strain evidence="1 2">JCM 16009</strain>
    </source>
</reference>